<dbReference type="EMBL" id="JAAQPH010000003">
    <property type="protein sequence ID" value="NIA68038.1"/>
    <property type="molecule type" value="Genomic_DNA"/>
</dbReference>
<proteinExistence type="predicted"/>
<protein>
    <submittedName>
        <fullName evidence="2">Glycosyltransferase family 1 protein</fullName>
    </submittedName>
</protein>
<dbReference type="Pfam" id="PF13524">
    <property type="entry name" value="Glyco_trans_1_2"/>
    <property type="match status" value="1"/>
</dbReference>
<dbReference type="Gene3D" id="3.40.50.2000">
    <property type="entry name" value="Glycogen Phosphorylase B"/>
    <property type="match status" value="1"/>
</dbReference>
<name>A0A967CB12_9PROT</name>
<comment type="caution">
    <text evidence="2">The sequence shown here is derived from an EMBL/GenBank/DDBJ whole genome shotgun (WGS) entry which is preliminary data.</text>
</comment>
<reference evidence="2" key="1">
    <citation type="submission" date="2020-03" db="EMBL/GenBank/DDBJ databases">
        <title>Genome of Pelagibius litoralis DSM 21314T.</title>
        <authorList>
            <person name="Wang G."/>
        </authorList>
    </citation>
    <scope>NUCLEOTIDE SEQUENCE</scope>
    <source>
        <strain evidence="2">DSM 21314</strain>
    </source>
</reference>
<dbReference type="AlphaFoldDB" id="A0A967CB12"/>
<dbReference type="RefSeq" id="WP_167222190.1">
    <property type="nucleotide sequence ID" value="NZ_JAAQPH010000003.1"/>
</dbReference>
<evidence type="ECO:0000313" key="3">
    <source>
        <dbReference type="Proteomes" id="UP000761264"/>
    </source>
</evidence>
<sequence>MPGFHRVAVIAPKGDYNNNMLPLFAADLGAAFKACGLEVVVIDSNGRDFQRELLRCALDPATAIYAGHFFYDFGLTHADETRSERVSLFEALDRPVFARLADHPFAQFMWRRIEGASRTTHFLTPTMEFKPEAQFLNPALAHFHGVTPSVTMPVPDEAAVPPLAQRPIDIFMPCSFKAIAPSVEDLRQRYADRGNPMMQVIDESVAAGVADRDRSIMEIFLQAIQRHTGRRFVASFPLEGGDKEILQVLSSVDFKVRTLRRLRVVENLARLDRDLRIVVTIPEAMRDRIPQLQKRPNIELIGKVDVIRAGELYLGSKYVINVNPTYVSLVSERVRNAMAFGCCVISDRSAHIAETFAEGREILFMDEYDPSVLSGHFKEGLEASQAIASSARQRVLADFSVSKLADDIVTVMRRVS</sequence>
<dbReference type="InterPro" id="IPR055259">
    <property type="entry name" value="YkvP/CgeB_Glyco_trans-like"/>
</dbReference>
<dbReference type="Proteomes" id="UP000761264">
    <property type="component" value="Unassembled WGS sequence"/>
</dbReference>
<keyword evidence="3" id="KW-1185">Reference proteome</keyword>
<evidence type="ECO:0000259" key="1">
    <source>
        <dbReference type="Pfam" id="PF13524"/>
    </source>
</evidence>
<gene>
    <name evidence="2" type="ORF">HBA54_05485</name>
</gene>
<dbReference type="SUPFAM" id="SSF53756">
    <property type="entry name" value="UDP-Glycosyltransferase/glycogen phosphorylase"/>
    <property type="match status" value="1"/>
</dbReference>
<organism evidence="2 3">
    <name type="scientific">Pelagibius litoralis</name>
    <dbReference type="NCBI Taxonomy" id="374515"/>
    <lineage>
        <taxon>Bacteria</taxon>
        <taxon>Pseudomonadati</taxon>
        <taxon>Pseudomonadota</taxon>
        <taxon>Alphaproteobacteria</taxon>
        <taxon>Rhodospirillales</taxon>
        <taxon>Rhodovibrionaceae</taxon>
        <taxon>Pelagibius</taxon>
    </lineage>
</organism>
<accession>A0A967CB12</accession>
<evidence type="ECO:0000313" key="2">
    <source>
        <dbReference type="EMBL" id="NIA68038.1"/>
    </source>
</evidence>
<feature type="domain" description="Spore protein YkvP/CgeB glycosyl transferase-like" evidence="1">
    <location>
        <begin position="262"/>
        <end position="408"/>
    </location>
</feature>